<dbReference type="InterPro" id="IPR006593">
    <property type="entry name" value="Cyt_b561/ferric_Rdtase_TM"/>
</dbReference>
<dbReference type="Proteomes" id="UP000053958">
    <property type="component" value="Unassembled WGS sequence"/>
</dbReference>
<feature type="domain" description="DOMON" evidence="9">
    <location>
        <begin position="71"/>
        <end position="164"/>
    </location>
</feature>
<organism evidence="11 12">
    <name type="scientific">Rasamsonia emersonii (strain ATCC 16479 / CBS 393.64 / IMI 116815)</name>
    <dbReference type="NCBI Taxonomy" id="1408163"/>
    <lineage>
        <taxon>Eukaryota</taxon>
        <taxon>Fungi</taxon>
        <taxon>Dikarya</taxon>
        <taxon>Ascomycota</taxon>
        <taxon>Pezizomycotina</taxon>
        <taxon>Eurotiomycetes</taxon>
        <taxon>Eurotiomycetidae</taxon>
        <taxon>Eurotiales</taxon>
        <taxon>Trichocomaceae</taxon>
        <taxon>Rasamsonia</taxon>
    </lineage>
</organism>
<reference evidence="11 12" key="1">
    <citation type="submission" date="2015-04" db="EMBL/GenBank/DDBJ databases">
        <authorList>
            <person name="Heijne W.H."/>
            <person name="Fedorova N.D."/>
            <person name="Nierman W.C."/>
            <person name="Vollebregt A.W."/>
            <person name="Zhao Z."/>
            <person name="Wu L."/>
            <person name="Kumar M."/>
            <person name="Stam H."/>
            <person name="van den Berg M.A."/>
            <person name="Pel H.J."/>
        </authorList>
    </citation>
    <scope>NUCLEOTIDE SEQUENCE [LARGE SCALE GENOMIC DNA]</scope>
    <source>
        <strain evidence="11 12">CBS 393.64</strain>
    </source>
</reference>
<keyword evidence="5 7" id="KW-1133">Transmembrane helix</keyword>
<keyword evidence="3 7" id="KW-0812">Transmembrane</keyword>
<dbReference type="Gene3D" id="2.60.40.1210">
    <property type="entry name" value="Cellobiose dehydrogenase, cytochrome domain"/>
    <property type="match status" value="1"/>
</dbReference>
<feature type="transmembrane region" description="Helical" evidence="7">
    <location>
        <begin position="336"/>
        <end position="355"/>
    </location>
</feature>
<dbReference type="Gene3D" id="1.20.120.1770">
    <property type="match status" value="1"/>
</dbReference>
<evidence type="ECO:0000256" key="7">
    <source>
        <dbReference type="SAM" id="Phobius"/>
    </source>
</evidence>
<accession>A0A0F4Z0S1</accession>
<comment type="caution">
    <text evidence="11">The sequence shown here is derived from an EMBL/GenBank/DDBJ whole genome shotgun (WGS) entry which is preliminary data.</text>
</comment>
<dbReference type="PANTHER" id="PTHR47797:SF3">
    <property type="entry name" value="CYTOCHROME B561 DOMAIN-CONTAINING PROTEIN"/>
    <property type="match status" value="1"/>
</dbReference>
<evidence type="ECO:0000256" key="4">
    <source>
        <dbReference type="ARBA" id="ARBA00022982"/>
    </source>
</evidence>
<feature type="chain" id="PRO_5002482050" description="Cytochrome b561 domain-containing protein" evidence="8">
    <location>
        <begin position="29"/>
        <end position="433"/>
    </location>
</feature>
<dbReference type="GeneID" id="25314890"/>
<dbReference type="CDD" id="cd08760">
    <property type="entry name" value="Cyt_b561_FRRS1_like"/>
    <property type="match status" value="1"/>
</dbReference>
<evidence type="ECO:0000259" key="10">
    <source>
        <dbReference type="SMART" id="SM00665"/>
    </source>
</evidence>
<dbReference type="OrthoDB" id="19261at2759"/>
<name>A0A0F4Z0S1_RASE3</name>
<sequence length="433" mass="47686">MWPTCRRGSWLLLTLISAAFLWPAPAVAAGAQYCHDKLQFCMAVATKANATTHGRDVFVSLSARPSENGGWTAVGIGQVMAGALMLLVYSDSSKASVTASIRTASGHVMPTVLTANTTKVGVLHAEMTESKDYYAQFVCYSCDQWWPDKIDMTSTSQPWIYASNTKQIFYTAENDANLMIHDSYGVLTVDMSSTLIADGDPIPAIQPGALSFGVSLVKESSERDHDKQEAWPSAVQLHGIIMTISLMGLFGAGGAIIRLPLAQSFRYHWIVQLTASILAVGSALYMLLRAKHLGPHKIIGLIVISALIVQGALGYKHHAVFVKLRRQSLYTTLHRWLGRTVLCLGIFNVGTGLYYRGWSTLGLIAWLVVAAAEVAGYSYVVYLHQRRRRQEQGKPIQKDEDDEEIFDVGVDDDIEEVPLMERAEHEHEGSKHM</sequence>
<keyword evidence="8" id="KW-0732">Signal</keyword>
<feature type="domain" description="Cytochrome b561" evidence="10">
    <location>
        <begin position="237"/>
        <end position="353"/>
    </location>
</feature>
<dbReference type="SMART" id="SM00664">
    <property type="entry name" value="DoH"/>
    <property type="match status" value="1"/>
</dbReference>
<protein>
    <recommendedName>
        <fullName evidence="13">Cytochrome b561 domain-containing protein</fullName>
    </recommendedName>
</protein>
<feature type="transmembrane region" description="Helical" evidence="7">
    <location>
        <begin position="269"/>
        <end position="288"/>
    </location>
</feature>
<gene>
    <name evidence="11" type="ORF">T310_2539</name>
</gene>
<comment type="subcellular location">
    <subcellularLocation>
        <location evidence="1">Membrane</location>
    </subcellularLocation>
</comment>
<evidence type="ECO:0000256" key="2">
    <source>
        <dbReference type="ARBA" id="ARBA00022448"/>
    </source>
</evidence>
<dbReference type="AlphaFoldDB" id="A0A0F4Z0S1"/>
<evidence type="ECO:0000313" key="11">
    <source>
        <dbReference type="EMBL" id="KKA23473.1"/>
    </source>
</evidence>
<evidence type="ECO:0000313" key="12">
    <source>
        <dbReference type="Proteomes" id="UP000053958"/>
    </source>
</evidence>
<evidence type="ECO:0000256" key="5">
    <source>
        <dbReference type="ARBA" id="ARBA00022989"/>
    </source>
</evidence>
<evidence type="ECO:0000256" key="1">
    <source>
        <dbReference type="ARBA" id="ARBA00004370"/>
    </source>
</evidence>
<dbReference type="SMART" id="SM00665">
    <property type="entry name" value="B561"/>
    <property type="match status" value="1"/>
</dbReference>
<dbReference type="EMBL" id="LASV01000101">
    <property type="protein sequence ID" value="KKA23473.1"/>
    <property type="molecule type" value="Genomic_DNA"/>
</dbReference>
<evidence type="ECO:0000256" key="3">
    <source>
        <dbReference type="ARBA" id="ARBA00022692"/>
    </source>
</evidence>
<proteinExistence type="predicted"/>
<evidence type="ECO:0000256" key="6">
    <source>
        <dbReference type="ARBA" id="ARBA00023136"/>
    </source>
</evidence>
<dbReference type="SUPFAM" id="SSF49344">
    <property type="entry name" value="CBD9-like"/>
    <property type="match status" value="1"/>
</dbReference>
<dbReference type="RefSeq" id="XP_013330085.1">
    <property type="nucleotide sequence ID" value="XM_013474631.1"/>
</dbReference>
<dbReference type="STRING" id="1408163.A0A0F4Z0S1"/>
<keyword evidence="6 7" id="KW-0472">Membrane</keyword>
<feature type="transmembrane region" description="Helical" evidence="7">
    <location>
        <begin position="361"/>
        <end position="382"/>
    </location>
</feature>
<feature type="signal peptide" evidence="8">
    <location>
        <begin position="1"/>
        <end position="28"/>
    </location>
</feature>
<dbReference type="Pfam" id="PF16010">
    <property type="entry name" value="CDH-cyt"/>
    <property type="match status" value="1"/>
</dbReference>
<dbReference type="InterPro" id="IPR015920">
    <property type="entry name" value="Cellobiose_DH-like_cyt"/>
</dbReference>
<dbReference type="PANTHER" id="PTHR47797">
    <property type="entry name" value="DEHYDROGENASE, PUTATIVE (AFU_ORTHOLOGUE AFUA_8G05805)-RELATED"/>
    <property type="match status" value="1"/>
</dbReference>
<keyword evidence="12" id="KW-1185">Reference proteome</keyword>
<dbReference type="GO" id="GO:0016020">
    <property type="term" value="C:membrane"/>
    <property type="evidence" value="ECO:0007669"/>
    <property type="project" value="UniProtKB-SubCell"/>
</dbReference>
<evidence type="ECO:0000259" key="9">
    <source>
        <dbReference type="SMART" id="SM00664"/>
    </source>
</evidence>
<dbReference type="CDD" id="cd09630">
    <property type="entry name" value="CDH_like_cytochrome"/>
    <property type="match status" value="1"/>
</dbReference>
<keyword evidence="2" id="KW-0813">Transport</keyword>
<feature type="transmembrane region" description="Helical" evidence="7">
    <location>
        <begin position="237"/>
        <end position="257"/>
    </location>
</feature>
<keyword evidence="4" id="KW-0249">Electron transport</keyword>
<feature type="transmembrane region" description="Helical" evidence="7">
    <location>
        <begin position="294"/>
        <end position="315"/>
    </location>
</feature>
<evidence type="ECO:0000256" key="8">
    <source>
        <dbReference type="SAM" id="SignalP"/>
    </source>
</evidence>
<dbReference type="InterPro" id="IPR005018">
    <property type="entry name" value="DOMON_domain"/>
</dbReference>
<evidence type="ECO:0008006" key="13">
    <source>
        <dbReference type="Google" id="ProtNLM"/>
    </source>
</evidence>